<evidence type="ECO:0000259" key="3">
    <source>
        <dbReference type="Pfam" id="PF00892"/>
    </source>
</evidence>
<feature type="transmembrane region" description="Helical" evidence="2">
    <location>
        <begin position="310"/>
        <end position="330"/>
    </location>
</feature>
<feature type="transmembrane region" description="Helical" evidence="2">
    <location>
        <begin position="77"/>
        <end position="96"/>
    </location>
</feature>
<feature type="transmembrane region" description="Helical" evidence="2">
    <location>
        <begin position="108"/>
        <end position="126"/>
    </location>
</feature>
<reference evidence="5" key="1">
    <citation type="submission" date="2016-10" db="EMBL/GenBank/DDBJ databases">
        <authorList>
            <person name="Varghese N."/>
            <person name="Submissions S."/>
        </authorList>
    </citation>
    <scope>NUCLEOTIDE SEQUENCE [LARGE SCALE GENOMIC DNA]</scope>
    <source>
        <strain evidence="5">DSM 16089</strain>
    </source>
</reference>
<proteinExistence type="inferred from homology"/>
<keyword evidence="2" id="KW-0812">Transmembrane</keyword>
<dbReference type="PANTHER" id="PTHR12715:SF4">
    <property type="entry name" value="EAMA DOMAIN-CONTAINING PROTEIN"/>
    <property type="match status" value="1"/>
</dbReference>
<dbReference type="Proteomes" id="UP000183750">
    <property type="component" value="Unassembled WGS sequence"/>
</dbReference>
<evidence type="ECO:0000313" key="4">
    <source>
        <dbReference type="EMBL" id="SEB37142.1"/>
    </source>
</evidence>
<feature type="transmembrane region" description="Helical" evidence="2">
    <location>
        <begin position="223"/>
        <end position="248"/>
    </location>
</feature>
<comment type="similarity">
    <text evidence="1">Belongs to the EamA transporter family.</text>
</comment>
<dbReference type="SUPFAM" id="SSF103481">
    <property type="entry name" value="Multidrug resistance efflux transporter EmrE"/>
    <property type="match status" value="2"/>
</dbReference>
<protein>
    <submittedName>
        <fullName evidence="4">Permease of the drug/metabolite transporter (DMT) superfamily</fullName>
    </submittedName>
</protein>
<feature type="transmembrane region" description="Helical" evidence="2">
    <location>
        <begin position="138"/>
        <end position="157"/>
    </location>
</feature>
<dbReference type="InterPro" id="IPR037185">
    <property type="entry name" value="EmrE-like"/>
</dbReference>
<feature type="domain" description="EamA" evidence="3">
    <location>
        <begin position="192"/>
        <end position="326"/>
    </location>
</feature>
<gene>
    <name evidence="4" type="ORF">SAMN04489807_0243</name>
</gene>
<feature type="transmembrane region" description="Helical" evidence="2">
    <location>
        <begin position="164"/>
        <end position="181"/>
    </location>
</feature>
<name>A0A1H4IV93_9MICO</name>
<dbReference type="InterPro" id="IPR052756">
    <property type="entry name" value="Alkyne_AA_exporter"/>
</dbReference>
<feature type="transmembrane region" description="Helical" evidence="2">
    <location>
        <begin position="193"/>
        <end position="211"/>
    </location>
</feature>
<dbReference type="Pfam" id="PF00892">
    <property type="entry name" value="EamA"/>
    <property type="match status" value="2"/>
</dbReference>
<dbReference type="PANTHER" id="PTHR12715">
    <property type="entry name" value="TRANSPORTER, DRUG/METABOLITE EXPORTER FAMILY"/>
    <property type="match status" value="1"/>
</dbReference>
<evidence type="ECO:0000313" key="5">
    <source>
        <dbReference type="Proteomes" id="UP000183750"/>
    </source>
</evidence>
<dbReference type="GO" id="GO:0016020">
    <property type="term" value="C:membrane"/>
    <property type="evidence" value="ECO:0007669"/>
    <property type="project" value="InterPro"/>
</dbReference>
<dbReference type="InterPro" id="IPR000620">
    <property type="entry name" value="EamA_dom"/>
</dbReference>
<dbReference type="RefSeq" id="WP_245647478.1">
    <property type="nucleotide sequence ID" value="NZ_FNSQ01000005.1"/>
</dbReference>
<feature type="transmembrane region" description="Helical" evidence="2">
    <location>
        <begin position="254"/>
        <end position="275"/>
    </location>
</feature>
<evidence type="ECO:0000256" key="1">
    <source>
        <dbReference type="ARBA" id="ARBA00007362"/>
    </source>
</evidence>
<dbReference type="EMBL" id="FNSQ01000005">
    <property type="protein sequence ID" value="SEB37142.1"/>
    <property type="molecule type" value="Genomic_DNA"/>
</dbReference>
<evidence type="ECO:0000256" key="2">
    <source>
        <dbReference type="SAM" id="Phobius"/>
    </source>
</evidence>
<sequence>MAGIERMLSLRRIADVGGRWHDQRMPKTGRVNRDDILHTEQPSRQGPLVLVAAIVTVVLWASAFIGIRGAGPHFDPGALALLRMAVGSAALAIIAVRHGIRLPERRHWWLVVVWGVGWFCVYNLALNAAERTLDAGTAAMVVNLAPLMVVVFSGLFLREGFPKPLIIGAPIAFLGVVLIGMNSSTSEGPDISGLLLALLAAVMYAGCTLLQKHLLSAGSDATTLTWFGALAGTVALLPWTGSLIGALQTAPIDATLWVVYLGIFPTAIAFTTWAYVLQRSTAGQTSATTYVVPAIAILMSWAILGEVPTPLMFVGGTLCLLGVLVTRMRWGRRA</sequence>
<keyword evidence="2" id="KW-0472">Membrane</keyword>
<feature type="domain" description="EamA" evidence="3">
    <location>
        <begin position="50"/>
        <end position="180"/>
    </location>
</feature>
<organism evidence="4 5">
    <name type="scientific">Microbacterium hydrocarbonoxydans</name>
    <dbReference type="NCBI Taxonomy" id="273678"/>
    <lineage>
        <taxon>Bacteria</taxon>
        <taxon>Bacillati</taxon>
        <taxon>Actinomycetota</taxon>
        <taxon>Actinomycetes</taxon>
        <taxon>Micrococcales</taxon>
        <taxon>Microbacteriaceae</taxon>
        <taxon>Microbacterium</taxon>
    </lineage>
</organism>
<dbReference type="AlphaFoldDB" id="A0A1H4IV93"/>
<keyword evidence="2" id="KW-1133">Transmembrane helix</keyword>
<feature type="transmembrane region" description="Helical" evidence="2">
    <location>
        <begin position="287"/>
        <end position="304"/>
    </location>
</feature>
<accession>A0A1H4IV93</accession>
<keyword evidence="5" id="KW-1185">Reference proteome</keyword>
<feature type="transmembrane region" description="Helical" evidence="2">
    <location>
        <begin position="48"/>
        <end position="71"/>
    </location>
</feature>